<evidence type="ECO:0000313" key="11">
    <source>
        <dbReference type="Proteomes" id="UP000324800"/>
    </source>
</evidence>
<evidence type="ECO:0000256" key="8">
    <source>
        <dbReference type="ARBA" id="ARBA00048679"/>
    </source>
</evidence>
<dbReference type="Proteomes" id="UP000324800">
    <property type="component" value="Unassembled WGS sequence"/>
</dbReference>
<dbReference type="AlphaFoldDB" id="A0A5J4W435"/>
<dbReference type="InterPro" id="IPR000719">
    <property type="entry name" value="Prot_kinase_dom"/>
</dbReference>
<dbReference type="SUPFAM" id="SSF56112">
    <property type="entry name" value="Protein kinase-like (PK-like)"/>
    <property type="match status" value="1"/>
</dbReference>
<dbReference type="InterPro" id="IPR008271">
    <property type="entry name" value="Ser/Thr_kinase_AS"/>
</dbReference>
<dbReference type="Gene3D" id="1.10.510.10">
    <property type="entry name" value="Transferase(Phosphotransferase) domain 1"/>
    <property type="match status" value="1"/>
</dbReference>
<dbReference type="Pfam" id="PF00069">
    <property type="entry name" value="Pkinase"/>
    <property type="match status" value="1"/>
</dbReference>
<dbReference type="EMBL" id="SNRW01003475">
    <property type="protein sequence ID" value="KAA6389744.1"/>
    <property type="molecule type" value="Genomic_DNA"/>
</dbReference>
<accession>A0A5J4W435</accession>
<protein>
    <recommendedName>
        <fullName evidence="1">non-specific serine/threonine protein kinase</fullName>
        <ecNumber evidence="1">2.7.11.1</ecNumber>
    </recommendedName>
</protein>
<reference evidence="10 11" key="1">
    <citation type="submission" date="2019-03" db="EMBL/GenBank/DDBJ databases">
        <title>Single cell metagenomics reveals metabolic interactions within the superorganism composed of flagellate Streblomastix strix and complex community of Bacteroidetes bacteria on its surface.</title>
        <authorList>
            <person name="Treitli S.C."/>
            <person name="Kolisko M."/>
            <person name="Husnik F."/>
            <person name="Keeling P."/>
            <person name="Hampl V."/>
        </authorList>
    </citation>
    <scope>NUCLEOTIDE SEQUENCE [LARGE SCALE GENOMIC DNA]</scope>
    <source>
        <strain evidence="10">ST1C</strain>
    </source>
</reference>
<dbReference type="PANTHER" id="PTHR44899:SF3">
    <property type="entry name" value="SERINE_THREONINE-PROTEIN KINASE NEK1"/>
    <property type="match status" value="1"/>
</dbReference>
<organism evidence="10 11">
    <name type="scientific">Streblomastix strix</name>
    <dbReference type="NCBI Taxonomy" id="222440"/>
    <lineage>
        <taxon>Eukaryota</taxon>
        <taxon>Metamonada</taxon>
        <taxon>Preaxostyla</taxon>
        <taxon>Oxymonadida</taxon>
        <taxon>Streblomastigidae</taxon>
        <taxon>Streblomastix</taxon>
    </lineage>
</organism>
<keyword evidence="3" id="KW-0808">Transferase</keyword>
<dbReference type="GO" id="GO:0004674">
    <property type="term" value="F:protein serine/threonine kinase activity"/>
    <property type="evidence" value="ECO:0007669"/>
    <property type="project" value="UniProtKB-KW"/>
</dbReference>
<comment type="caution">
    <text evidence="10">The sequence shown here is derived from an EMBL/GenBank/DDBJ whole genome shotgun (WGS) entry which is preliminary data.</text>
</comment>
<keyword evidence="4" id="KW-0547">Nucleotide-binding</keyword>
<feature type="domain" description="Protein kinase" evidence="9">
    <location>
        <begin position="17"/>
        <end position="270"/>
    </location>
</feature>
<evidence type="ECO:0000259" key="9">
    <source>
        <dbReference type="PROSITE" id="PS50011"/>
    </source>
</evidence>
<evidence type="ECO:0000256" key="5">
    <source>
        <dbReference type="ARBA" id="ARBA00022777"/>
    </source>
</evidence>
<dbReference type="PROSITE" id="PS00108">
    <property type="entry name" value="PROTEIN_KINASE_ST"/>
    <property type="match status" value="1"/>
</dbReference>
<dbReference type="SMART" id="SM00220">
    <property type="entry name" value="S_TKc"/>
    <property type="match status" value="1"/>
</dbReference>
<evidence type="ECO:0000256" key="7">
    <source>
        <dbReference type="ARBA" id="ARBA00047899"/>
    </source>
</evidence>
<evidence type="ECO:0000256" key="1">
    <source>
        <dbReference type="ARBA" id="ARBA00012513"/>
    </source>
</evidence>
<evidence type="ECO:0000256" key="4">
    <source>
        <dbReference type="ARBA" id="ARBA00022741"/>
    </source>
</evidence>
<gene>
    <name evidence="10" type="ORF">EZS28_014731</name>
</gene>
<dbReference type="PROSITE" id="PS50011">
    <property type="entry name" value="PROTEIN_KINASE_DOM"/>
    <property type="match status" value="1"/>
</dbReference>
<evidence type="ECO:0000313" key="10">
    <source>
        <dbReference type="EMBL" id="KAA6389744.1"/>
    </source>
</evidence>
<dbReference type="InterPro" id="IPR011009">
    <property type="entry name" value="Kinase-like_dom_sf"/>
</dbReference>
<dbReference type="InterPro" id="IPR051131">
    <property type="entry name" value="NEK_Ser/Thr_kinase_NIMA"/>
</dbReference>
<keyword evidence="5 10" id="KW-0418">Kinase</keyword>
<evidence type="ECO:0000256" key="6">
    <source>
        <dbReference type="ARBA" id="ARBA00022840"/>
    </source>
</evidence>
<name>A0A5J4W435_9EUKA</name>
<comment type="catalytic activity">
    <reaction evidence="8">
        <text>L-seryl-[protein] + ATP = O-phospho-L-seryl-[protein] + ADP + H(+)</text>
        <dbReference type="Rhea" id="RHEA:17989"/>
        <dbReference type="Rhea" id="RHEA-COMP:9863"/>
        <dbReference type="Rhea" id="RHEA-COMP:11604"/>
        <dbReference type="ChEBI" id="CHEBI:15378"/>
        <dbReference type="ChEBI" id="CHEBI:29999"/>
        <dbReference type="ChEBI" id="CHEBI:30616"/>
        <dbReference type="ChEBI" id="CHEBI:83421"/>
        <dbReference type="ChEBI" id="CHEBI:456216"/>
        <dbReference type="EC" id="2.7.11.1"/>
    </reaction>
</comment>
<keyword evidence="2" id="KW-0723">Serine/threonine-protein kinase</keyword>
<sequence length="485" mass="55318">MGNSQSQSFKQHVWSDFEFVDELQNGAFGRVLVMKLIESGQVVVIKRIPYTTIQKKQFAEEELEMLKRVQSKFVVQFIESFPHEIDLCVVMEYCSGGNLRNLIDNVLISQTIEQRINCAYKFMFYILSGLQILHSLDIIHRDLKPENILIDKNGNPKLCDFGLASKIASKAYLKAVGTKVYAAPEAHVLDQMTMESDIWSVGAIIIEIVTLKHPFEGKSQEETILNIKTGKYKHFPQYIDGEFKQLLVKMLNPDPSRRPTATELLDSELMRKSISAIKEKKETVIAGKQHQINIIKPILIIQESKQGHQKGNKFKHSNKGIWSTIAVDPIIRDGIVRFEVVFDNTGIWGRCIADASVTFASGSLPGEGFNRRMTIRYSFIGWLHHITDGRKGNQEFADGQKIAAEVDMRTEPRRLTFFVDDFEQRDYVVGIPSEIRFWVRLLVSEMNLLLLQQPDLNTCNILHTKVQKNPELGNGGRYGNEQLSE</sequence>
<keyword evidence="6" id="KW-0067">ATP-binding</keyword>
<comment type="catalytic activity">
    <reaction evidence="7">
        <text>L-threonyl-[protein] + ATP = O-phospho-L-threonyl-[protein] + ADP + H(+)</text>
        <dbReference type="Rhea" id="RHEA:46608"/>
        <dbReference type="Rhea" id="RHEA-COMP:11060"/>
        <dbReference type="Rhea" id="RHEA-COMP:11605"/>
        <dbReference type="ChEBI" id="CHEBI:15378"/>
        <dbReference type="ChEBI" id="CHEBI:30013"/>
        <dbReference type="ChEBI" id="CHEBI:30616"/>
        <dbReference type="ChEBI" id="CHEBI:61977"/>
        <dbReference type="ChEBI" id="CHEBI:456216"/>
        <dbReference type="EC" id="2.7.11.1"/>
    </reaction>
</comment>
<dbReference type="EC" id="2.7.11.1" evidence="1"/>
<evidence type="ECO:0000256" key="3">
    <source>
        <dbReference type="ARBA" id="ARBA00022679"/>
    </source>
</evidence>
<dbReference type="PANTHER" id="PTHR44899">
    <property type="entry name" value="CAMK FAMILY PROTEIN KINASE"/>
    <property type="match status" value="1"/>
</dbReference>
<proteinExistence type="predicted"/>
<dbReference type="OrthoDB" id="1714095at2759"/>
<dbReference type="GO" id="GO:0005524">
    <property type="term" value="F:ATP binding"/>
    <property type="evidence" value="ECO:0007669"/>
    <property type="project" value="UniProtKB-KW"/>
</dbReference>
<evidence type="ECO:0000256" key="2">
    <source>
        <dbReference type="ARBA" id="ARBA00022527"/>
    </source>
</evidence>